<name>A0A345II64_9DEIO</name>
<gene>
    <name evidence="1" type="ORF">DVJ83_09820</name>
</gene>
<evidence type="ECO:0000313" key="2">
    <source>
        <dbReference type="Proteomes" id="UP000253744"/>
    </source>
</evidence>
<dbReference type="AlphaFoldDB" id="A0A345II64"/>
<reference evidence="1 2" key="1">
    <citation type="submission" date="2018-07" db="EMBL/GenBank/DDBJ databases">
        <title>Complete Genome and Methylome Analysis of Deinococcus wulumuqiensis NEB 479.</title>
        <authorList>
            <person name="Fomenkov A."/>
            <person name="Luyten Y."/>
            <person name="Vincze T."/>
            <person name="Anton B.P."/>
            <person name="Clark T."/>
            <person name="Roberts R.J."/>
            <person name="Morgan R.D."/>
        </authorList>
    </citation>
    <scope>NUCLEOTIDE SEQUENCE [LARGE SCALE GENOMIC DNA]</scope>
    <source>
        <strain evidence="1 2">NEB 479</strain>
    </source>
</reference>
<proteinExistence type="predicted"/>
<dbReference type="Proteomes" id="UP000253744">
    <property type="component" value="Chromosome"/>
</dbReference>
<evidence type="ECO:0000313" key="1">
    <source>
        <dbReference type="EMBL" id="AXG99386.1"/>
    </source>
</evidence>
<dbReference type="EMBL" id="CP031158">
    <property type="protein sequence ID" value="AXG99386.1"/>
    <property type="molecule type" value="Genomic_DNA"/>
</dbReference>
<dbReference type="KEGG" id="dwu:DVJ83_09820"/>
<protein>
    <submittedName>
        <fullName evidence="1">Uncharacterized protein</fullName>
    </submittedName>
</protein>
<accession>A0A345II64</accession>
<organism evidence="1 2">
    <name type="scientific">Deinococcus wulumuqiensis</name>
    <dbReference type="NCBI Taxonomy" id="980427"/>
    <lineage>
        <taxon>Bacteria</taxon>
        <taxon>Thermotogati</taxon>
        <taxon>Deinococcota</taxon>
        <taxon>Deinococci</taxon>
        <taxon>Deinococcales</taxon>
        <taxon>Deinococcaceae</taxon>
        <taxon>Deinococcus</taxon>
    </lineage>
</organism>
<sequence>MHRRRFPDCAGIKRNPYKLAKIRAETRLKNGAANQIGQFMLMIERLTDIFQETLPPDVHAALQARLAKEFEALPNVQA</sequence>